<organism evidence="1 2">
    <name type="scientific">Acrobeloides nanus</name>
    <dbReference type="NCBI Taxonomy" id="290746"/>
    <lineage>
        <taxon>Eukaryota</taxon>
        <taxon>Metazoa</taxon>
        <taxon>Ecdysozoa</taxon>
        <taxon>Nematoda</taxon>
        <taxon>Chromadorea</taxon>
        <taxon>Rhabditida</taxon>
        <taxon>Tylenchina</taxon>
        <taxon>Cephalobomorpha</taxon>
        <taxon>Cephaloboidea</taxon>
        <taxon>Cephalobidae</taxon>
        <taxon>Acrobeloides</taxon>
    </lineage>
</organism>
<name>A0A914CDV7_9BILA</name>
<keyword evidence="1" id="KW-1185">Reference proteome</keyword>
<dbReference type="WBParaSite" id="ACRNAN_Path_915.g3516.t1">
    <property type="protein sequence ID" value="ACRNAN_Path_915.g3516.t1"/>
    <property type="gene ID" value="ACRNAN_Path_915.g3516"/>
</dbReference>
<sequence>MKPAYSCECDVGVRYFWHSSTTHVPNDAEKWIRIATGTYNDCKNLCICSDEGICYTPATPYVNISFTSYCKDKNCHIYTIMNPPSDDYMYGDLLREEGSFFIPLLTMFR</sequence>
<accession>A0A914CDV7</accession>
<dbReference type="Proteomes" id="UP000887540">
    <property type="component" value="Unplaced"/>
</dbReference>
<evidence type="ECO:0000313" key="2">
    <source>
        <dbReference type="WBParaSite" id="ACRNAN_Path_915.g3516.t1"/>
    </source>
</evidence>
<protein>
    <submittedName>
        <fullName evidence="2">Uncharacterized protein</fullName>
    </submittedName>
</protein>
<reference evidence="2" key="1">
    <citation type="submission" date="2022-11" db="UniProtKB">
        <authorList>
            <consortium name="WormBaseParasite"/>
        </authorList>
    </citation>
    <scope>IDENTIFICATION</scope>
</reference>
<evidence type="ECO:0000313" key="1">
    <source>
        <dbReference type="Proteomes" id="UP000887540"/>
    </source>
</evidence>
<dbReference type="AlphaFoldDB" id="A0A914CDV7"/>
<proteinExistence type="predicted"/>